<dbReference type="GO" id="GO:0005886">
    <property type="term" value="C:plasma membrane"/>
    <property type="evidence" value="ECO:0007669"/>
    <property type="project" value="TreeGrafter"/>
</dbReference>
<feature type="compositionally biased region" description="Basic residues" evidence="1">
    <location>
        <begin position="240"/>
        <end position="254"/>
    </location>
</feature>
<dbReference type="SMART" id="SM00267">
    <property type="entry name" value="GGDEF"/>
    <property type="match status" value="1"/>
</dbReference>
<dbReference type="CDD" id="cd01949">
    <property type="entry name" value="GGDEF"/>
    <property type="match status" value="1"/>
</dbReference>
<dbReference type="FunFam" id="3.30.70.270:FF:000001">
    <property type="entry name" value="Diguanylate cyclase domain protein"/>
    <property type="match status" value="1"/>
</dbReference>
<dbReference type="GO" id="GO:0052621">
    <property type="term" value="F:diguanylate cyclase activity"/>
    <property type="evidence" value="ECO:0007669"/>
    <property type="project" value="TreeGrafter"/>
</dbReference>
<sequence>MSAPQSPSPKPQTSEQNVNLSEAIQLICHAGYPDPRMNVEIDATQVLQRVIDTLCTLSMHDGLTGLSNQRYFKIALQREVHRARRDGTPCILLMLDIDHFKKINDQYGHPEGDRVLEIVAKRLKQELRPGDTLSRYGGEEFAVILPNCPLKYAVQVAERLRKSISEEKILIREEQSLSVTLSIGAAEMKRTTPPDAAQFLKAADENLYKAKTGGRNQCYYEAPLKTEVSPDERSVLFQKKATKKSSTKKLRSKK</sequence>
<organism evidence="3">
    <name type="scientific">hydrothermal vent metagenome</name>
    <dbReference type="NCBI Taxonomy" id="652676"/>
    <lineage>
        <taxon>unclassified sequences</taxon>
        <taxon>metagenomes</taxon>
        <taxon>ecological metagenomes</taxon>
    </lineage>
</organism>
<feature type="region of interest" description="Disordered" evidence="1">
    <location>
        <begin position="235"/>
        <end position="254"/>
    </location>
</feature>
<dbReference type="SUPFAM" id="SSF55073">
    <property type="entry name" value="Nucleotide cyclase"/>
    <property type="match status" value="1"/>
</dbReference>
<evidence type="ECO:0000259" key="2">
    <source>
        <dbReference type="PROSITE" id="PS50887"/>
    </source>
</evidence>
<dbReference type="NCBIfam" id="TIGR00254">
    <property type="entry name" value="GGDEF"/>
    <property type="match status" value="1"/>
</dbReference>
<dbReference type="GO" id="GO:0043709">
    <property type="term" value="P:cell adhesion involved in single-species biofilm formation"/>
    <property type="evidence" value="ECO:0007669"/>
    <property type="project" value="TreeGrafter"/>
</dbReference>
<dbReference type="AlphaFoldDB" id="A0A3B1CW67"/>
<dbReference type="InterPro" id="IPR000160">
    <property type="entry name" value="GGDEF_dom"/>
</dbReference>
<protein>
    <submittedName>
        <fullName evidence="3">Diguanylate cyclase (GGDEF domain)</fullName>
    </submittedName>
</protein>
<accession>A0A3B1CW67</accession>
<dbReference type="PROSITE" id="PS50887">
    <property type="entry name" value="GGDEF"/>
    <property type="match status" value="1"/>
</dbReference>
<dbReference type="GO" id="GO:1902201">
    <property type="term" value="P:negative regulation of bacterial-type flagellum-dependent cell motility"/>
    <property type="evidence" value="ECO:0007669"/>
    <property type="project" value="TreeGrafter"/>
</dbReference>
<reference evidence="3" key="1">
    <citation type="submission" date="2018-06" db="EMBL/GenBank/DDBJ databases">
        <authorList>
            <person name="Zhirakovskaya E."/>
        </authorList>
    </citation>
    <scope>NUCLEOTIDE SEQUENCE</scope>
</reference>
<evidence type="ECO:0000313" key="3">
    <source>
        <dbReference type="EMBL" id="VAX28114.1"/>
    </source>
</evidence>
<gene>
    <name evidence="3" type="ORF">MNBD_NITROSPIRAE01-2324</name>
</gene>
<dbReference type="Gene3D" id="3.30.70.270">
    <property type="match status" value="1"/>
</dbReference>
<proteinExistence type="predicted"/>
<dbReference type="InterPro" id="IPR043128">
    <property type="entry name" value="Rev_trsase/Diguanyl_cyclase"/>
</dbReference>
<feature type="domain" description="GGDEF" evidence="2">
    <location>
        <begin position="88"/>
        <end position="223"/>
    </location>
</feature>
<dbReference type="Pfam" id="PF00990">
    <property type="entry name" value="GGDEF"/>
    <property type="match status" value="1"/>
</dbReference>
<dbReference type="EMBL" id="UOGF01000035">
    <property type="protein sequence ID" value="VAX28114.1"/>
    <property type="molecule type" value="Genomic_DNA"/>
</dbReference>
<dbReference type="PANTHER" id="PTHR45138:SF9">
    <property type="entry name" value="DIGUANYLATE CYCLASE DGCM-RELATED"/>
    <property type="match status" value="1"/>
</dbReference>
<evidence type="ECO:0000256" key="1">
    <source>
        <dbReference type="SAM" id="MobiDB-lite"/>
    </source>
</evidence>
<dbReference type="InterPro" id="IPR029787">
    <property type="entry name" value="Nucleotide_cyclase"/>
</dbReference>
<dbReference type="PANTHER" id="PTHR45138">
    <property type="entry name" value="REGULATORY COMPONENTS OF SENSORY TRANSDUCTION SYSTEM"/>
    <property type="match status" value="1"/>
</dbReference>
<name>A0A3B1CW67_9ZZZZ</name>
<dbReference type="InterPro" id="IPR050469">
    <property type="entry name" value="Diguanylate_Cyclase"/>
</dbReference>